<sequence>MIILGCDPGAKGAFALIDTEACTIAICDMPQEPGVKNRTAVSAGGVSDLIRAAGADHLFVELVHSSPQMGVASAFSFGRSLGIVHGAAYRDGRTTLTEVRPQEWKGKTMTPKDKNEARRRAMQLFPSARSMFERVKDDGRAEAAILAFYGCLFLKTVPATALKLIEFPHA</sequence>
<dbReference type="GO" id="GO:0003676">
    <property type="term" value="F:nucleic acid binding"/>
    <property type="evidence" value="ECO:0007669"/>
    <property type="project" value="InterPro"/>
</dbReference>
<dbReference type="PANTHER" id="PTHR36015:SF6">
    <property type="entry name" value="HOLLIDAY JUNCTION RESOLVASE MOC1, CHLOROPLASTIC-RELATED"/>
    <property type="match status" value="1"/>
</dbReference>
<organism evidence="1 2">
    <name type="scientific">Brevundimonas phage vB_BgoS-Bajun</name>
    <dbReference type="NCBI Taxonomy" id="2948594"/>
    <lineage>
        <taxon>Viruses</taxon>
        <taxon>Duplodnaviria</taxon>
        <taxon>Heunggongvirae</taxon>
        <taxon>Uroviricota</taxon>
        <taxon>Caudoviricetes</taxon>
        <taxon>Dolichocephalovirinae</taxon>
    </lineage>
</organism>
<dbReference type="Gene3D" id="3.30.420.10">
    <property type="entry name" value="Ribonuclease H-like superfamily/Ribonuclease H"/>
    <property type="match status" value="1"/>
</dbReference>
<accession>A0A9E7N7H0</accession>
<proteinExistence type="predicted"/>
<name>A0A9E7N7H0_9CAUD</name>
<dbReference type="Proteomes" id="UP001057427">
    <property type="component" value="Segment"/>
</dbReference>
<dbReference type="SUPFAM" id="SSF53098">
    <property type="entry name" value="Ribonuclease H-like"/>
    <property type="match status" value="1"/>
</dbReference>
<gene>
    <name evidence="1" type="ORF">BAJUN_01590</name>
</gene>
<dbReference type="EMBL" id="ON529858">
    <property type="protein sequence ID" value="UTC29789.1"/>
    <property type="molecule type" value="Genomic_DNA"/>
</dbReference>
<dbReference type="InterPro" id="IPR012337">
    <property type="entry name" value="RNaseH-like_sf"/>
</dbReference>
<keyword evidence="2" id="KW-1185">Reference proteome</keyword>
<protein>
    <submittedName>
        <fullName evidence="1">Ribonuclease H-like protein</fullName>
    </submittedName>
</protein>
<dbReference type="InterPro" id="IPR045290">
    <property type="entry name" value="MOC1-like"/>
</dbReference>
<dbReference type="PANTHER" id="PTHR36015">
    <property type="entry name" value="HOLLIDAY JUNCTION RESOLVASE MOC1, CHLOROPLASTIC-RELATED"/>
    <property type="match status" value="1"/>
</dbReference>
<evidence type="ECO:0000313" key="2">
    <source>
        <dbReference type="Proteomes" id="UP001057427"/>
    </source>
</evidence>
<dbReference type="CDD" id="cd22992">
    <property type="entry name" value="MOC1"/>
    <property type="match status" value="1"/>
</dbReference>
<dbReference type="GO" id="GO:0008821">
    <property type="term" value="F:crossover junction DNA endonuclease activity"/>
    <property type="evidence" value="ECO:0007669"/>
    <property type="project" value="InterPro"/>
</dbReference>
<dbReference type="InterPro" id="IPR036397">
    <property type="entry name" value="RNaseH_sf"/>
</dbReference>
<reference evidence="1" key="1">
    <citation type="submission" date="2022-05" db="EMBL/GenBank/DDBJ databases">
        <authorList>
            <person name="Friedrich I."/>
            <person name="Poehlein A."/>
            <person name="Schneider D."/>
            <person name="Hertel R."/>
            <person name="Daniel R."/>
        </authorList>
    </citation>
    <scope>NUCLEOTIDE SEQUENCE</scope>
</reference>
<evidence type="ECO:0000313" key="1">
    <source>
        <dbReference type="EMBL" id="UTC29789.1"/>
    </source>
</evidence>